<sequence>MVRYYCFLSNRKRGWLLSLVYLALGEKAPKQPELLTYAKQYKGFTGNDPYQCVLCGKRMVFTGFTAGSKNRELLDNRRMSMRESRRLGVPA</sequence>
<keyword evidence="1" id="KW-0614">Plasmid</keyword>
<dbReference type="AlphaFoldDB" id="E5G5G3"/>
<dbReference type="EMBL" id="HM752246">
    <property type="protein sequence ID" value="ADQ53889.1"/>
    <property type="molecule type" value="Genomic_DNA"/>
</dbReference>
<reference evidence="1" key="1">
    <citation type="submission" date="2010-07" db="EMBL/GenBank/DDBJ databases">
        <title>Gene structure and function analysis of the virulence-related plasmid pVH1 from Vibrio harveyi VIB645.</title>
        <authorList>
            <person name="Hou X."/>
            <person name="Sun J."/>
            <person name="Sun B."/>
            <person name="Liu J."/>
            <person name="Zhang X."/>
        </authorList>
    </citation>
    <scope>NUCLEOTIDE SEQUENCE</scope>
    <source>
        <strain evidence="1">VIB645</strain>
        <plasmid evidence="1">pVH1</plasmid>
    </source>
</reference>
<name>E5G5G3_VIBHA</name>
<proteinExistence type="predicted"/>
<accession>E5G5G3</accession>
<organism evidence="1">
    <name type="scientific">Vibrio harveyi</name>
    <name type="common">Beneckea harveyi</name>
    <dbReference type="NCBI Taxonomy" id="669"/>
    <lineage>
        <taxon>Bacteria</taxon>
        <taxon>Pseudomonadati</taxon>
        <taxon>Pseudomonadota</taxon>
        <taxon>Gammaproteobacteria</taxon>
        <taxon>Vibrionales</taxon>
        <taxon>Vibrionaceae</taxon>
        <taxon>Vibrio</taxon>
    </lineage>
</organism>
<protein>
    <submittedName>
        <fullName evidence="1">Putative transposase</fullName>
    </submittedName>
</protein>
<geneLocation type="plasmid" evidence="1">
    <name>pVH1</name>
</geneLocation>
<evidence type="ECO:0000313" key="1">
    <source>
        <dbReference type="EMBL" id="ADQ53889.1"/>
    </source>
</evidence>